<feature type="compositionally biased region" description="Low complexity" evidence="2">
    <location>
        <begin position="218"/>
        <end position="227"/>
    </location>
</feature>
<keyword evidence="1" id="KW-1015">Disulfide bond</keyword>
<name>A0A158QST5_MESCO</name>
<feature type="compositionally biased region" description="Polar residues" evidence="2">
    <location>
        <begin position="285"/>
        <end position="299"/>
    </location>
</feature>
<dbReference type="Proteomes" id="UP000267029">
    <property type="component" value="Unassembled WGS sequence"/>
</dbReference>
<feature type="region of interest" description="Disordered" evidence="2">
    <location>
        <begin position="192"/>
        <end position="227"/>
    </location>
</feature>
<feature type="region of interest" description="Disordered" evidence="2">
    <location>
        <begin position="280"/>
        <end position="316"/>
    </location>
</feature>
<organism evidence="3 4">
    <name type="scientific">Mesocestoides corti</name>
    <name type="common">Flatworm</name>
    <dbReference type="NCBI Taxonomy" id="53468"/>
    <lineage>
        <taxon>Eukaryota</taxon>
        <taxon>Metazoa</taxon>
        <taxon>Spiralia</taxon>
        <taxon>Lophotrochozoa</taxon>
        <taxon>Platyhelminthes</taxon>
        <taxon>Cestoda</taxon>
        <taxon>Eucestoda</taxon>
        <taxon>Cyclophyllidea</taxon>
        <taxon>Mesocestoididae</taxon>
        <taxon>Mesocestoides</taxon>
    </lineage>
</organism>
<protein>
    <submittedName>
        <fullName evidence="3">Uncharacterized protein</fullName>
    </submittedName>
</protein>
<feature type="region of interest" description="Disordered" evidence="2">
    <location>
        <begin position="1123"/>
        <end position="1163"/>
    </location>
</feature>
<evidence type="ECO:0000256" key="1">
    <source>
        <dbReference type="ARBA" id="ARBA00023157"/>
    </source>
</evidence>
<gene>
    <name evidence="3" type="ORF">MCOS_LOCUS1358</name>
</gene>
<dbReference type="InterPro" id="IPR002172">
    <property type="entry name" value="LDrepeatLR_classA_rpt"/>
</dbReference>
<feature type="compositionally biased region" description="Polar residues" evidence="2">
    <location>
        <begin position="200"/>
        <end position="209"/>
    </location>
</feature>
<dbReference type="OrthoDB" id="6271187at2759"/>
<evidence type="ECO:0000313" key="4">
    <source>
        <dbReference type="Proteomes" id="UP000267029"/>
    </source>
</evidence>
<feature type="region of interest" description="Disordered" evidence="2">
    <location>
        <begin position="437"/>
        <end position="467"/>
    </location>
</feature>
<evidence type="ECO:0000313" key="3">
    <source>
        <dbReference type="EMBL" id="VDD75355.1"/>
    </source>
</evidence>
<evidence type="ECO:0000256" key="2">
    <source>
        <dbReference type="SAM" id="MobiDB-lite"/>
    </source>
</evidence>
<proteinExistence type="predicted"/>
<accession>A0A158QST5</accession>
<keyword evidence="4" id="KW-1185">Reference proteome</keyword>
<feature type="region of interest" description="Disordered" evidence="2">
    <location>
        <begin position="331"/>
        <end position="395"/>
    </location>
</feature>
<feature type="compositionally biased region" description="Low complexity" evidence="2">
    <location>
        <begin position="1139"/>
        <end position="1154"/>
    </location>
</feature>
<dbReference type="CDD" id="cd00112">
    <property type="entry name" value="LDLa"/>
    <property type="match status" value="1"/>
</dbReference>
<sequence length="1358" mass="148939">MKYYKLWLQRKRDKILTTNAVHETTQDPNLMIRDSRLAVVPQFPSSFTPQRRSQQHPSTFLYPPLDSFVYQNSMTTAPAVFRCQADSPTIPYIGTNVAVSASAPPEPTLQGDLSGAGLFQRLFRPKPQGGNGHSPHSSFDSAIRLSLTPSDLSRTSRISVAFRDAIRNLRSNIPFGTGSRNSDDTVVLEEGTAAPLPSRDSASGSQTHMFKQRRTKKISGISSGSSRIGWRGKVSAAEDLGQYNIEQNLGETESTADNDRFLYSLESAVFTTATEEVPTLYARPPNSSFDGTSSAVSRSQEGDASEARQPSPLVPYLPPGLPVIGFAFRGFEDEDEDNGGTSQEISVPEKSQRLQNSASEHGTVLARGTTLAPADDPLTFDRPEATQPDGATPAQQCDEIRASNRLVHAHQQLAQHHSSAGSANGLFNSANSASAMFASSRSRSHEDLPRRQSASSNGVEIHPPSDHRGSAGIVEHWMIASDEYLLISPGDESHPESQGGHPPLRSRSSLEIVLTTPYVELAAAAATGNHYVKIVSFLLHSHNSDLMVLNSSSYCSRVASSGFIKTSNSDDLLLHNQIVLYWNVSAMRSFAVASKSHRVVCPGVSVRPAGRYVRRFLTDGAVYFWLLHVRASIECPRGRSPSEDEFHLRLVQWNDHSETGTARPEADDIYDRGDSFHLPGHKASRDFFFHIPRFHPEEHATHEAYFENMIIVLVFYTFFEYCEDEIEKDEPENLTLSCSSPQRSITLRGRLRLLVVSWAIYPSRFPEVAVSNATSSARLLAGLKTLAPELKLRVQITSRLHFDGDFSRTRRRELCEFYGFWCNGTSSDGLRLHRRRRRRSDSGDEATGTCILASMRCDGLPDCWLDDPANSPDEVGCSAPPHPLHPADPVSSLAHPNESFPSASSSPSGRGQSWTAKLPWMVVAFVPAVLLCALVRICSQRRQLDFSTDEELNGTGLSEAGRVGLRRPRSLPAFESVDCKKAVPRSRNFLATALRRSRSSEDVLNTGDAFAMKPVKSLKQSPPPPTSTYSHLLLADDALQTAATAKEAEVADVDQNHRCNFQMASPVRRSRGSTVNRMIMSCWSGDLSISSSSNSFVPLGRVVNGTLADDSCDVCRQMRESAVLTAEEDKTEPRKGSRSFESGSSTPSTTSTSGLLHQSTLSPSATVAPVDAANAATTTTTAVVPECFTVDGSQSEKSPLSTNLKASLRERGTPYENPCGFCGPPFYSRPPQRLALRCAKAPHRGEIVVVEVTPRLVMPERTSQPIPVLRQVGTPERPERSNNVMPATTRSLIASPSGNCVLHPSIRRISVLTPSLPISLRSRSVYRHLPNPILPSFFFFFPCSQPELCQSHMRLRDG</sequence>
<reference evidence="3 4" key="1">
    <citation type="submission" date="2018-10" db="EMBL/GenBank/DDBJ databases">
        <authorList>
            <consortium name="Pathogen Informatics"/>
        </authorList>
    </citation>
    <scope>NUCLEOTIDE SEQUENCE [LARGE SCALE GENOMIC DNA]</scope>
</reference>
<dbReference type="EMBL" id="UXSR01000165">
    <property type="protein sequence ID" value="VDD75355.1"/>
    <property type="molecule type" value="Genomic_DNA"/>
</dbReference>
<feature type="compositionally biased region" description="Low complexity" evidence="2">
    <location>
        <begin position="899"/>
        <end position="908"/>
    </location>
</feature>
<feature type="region of interest" description="Disordered" evidence="2">
    <location>
        <begin position="874"/>
        <end position="911"/>
    </location>
</feature>